<accession>A0A1M5E905</accession>
<dbReference type="Proteomes" id="UP000184147">
    <property type="component" value="Unassembled WGS sequence"/>
</dbReference>
<protein>
    <recommendedName>
        <fullName evidence="3">Right handed beta helix region</fullName>
    </recommendedName>
</protein>
<reference evidence="1 2" key="1">
    <citation type="submission" date="2016-11" db="EMBL/GenBank/DDBJ databases">
        <authorList>
            <person name="Jaros S."/>
            <person name="Januszkiewicz K."/>
            <person name="Wedrychowicz H."/>
        </authorList>
    </citation>
    <scope>NUCLEOTIDE SEQUENCE [LARGE SCALE GENOMIC DNA]</scope>
    <source>
        <strain evidence="1 2">DSM 25660</strain>
    </source>
</reference>
<evidence type="ECO:0008006" key="3">
    <source>
        <dbReference type="Google" id="ProtNLM"/>
    </source>
</evidence>
<keyword evidence="2" id="KW-1185">Reference proteome</keyword>
<organism evidence="1 2">
    <name type="scientific">Flavobacterium fontis</name>
    <dbReference type="NCBI Taxonomy" id="1124188"/>
    <lineage>
        <taxon>Bacteria</taxon>
        <taxon>Pseudomonadati</taxon>
        <taxon>Bacteroidota</taxon>
        <taxon>Flavobacteriia</taxon>
        <taxon>Flavobacteriales</taxon>
        <taxon>Flavobacteriaceae</taxon>
        <taxon>Flavobacterium</taxon>
    </lineage>
</organism>
<sequence>MKLKTNQSKILFLPKFSFHTMRKLLLFLAVFTSLMLTSCRDDFEFEPSTVQLRFNRDTVYLDTVFTNIGSSTYRLKVYNDSDKDISIPTIQLGKGANSNYRIMVDGMTGEDADNSGIGDGKIFRNVELLAKDSMFVFIEVTSDIADANPSDFLYTDAIEFRHANSVVQKVELVTLIQDAIFIYPERDNQNVYETISLGLDENGQPIEFIGSNLSENDPVNGDELHWTNQKPYVVYGYAMVPNGKNLVVDAGARVHFHANSGLIVSQNASLQINGTAPPSNDPSNLSNEVIFEGDRLENLYSDVPGQWGAVMVLSKLNTNSINHLTLKNATVGLLIQKRLPVGEDDSQQPRVTISNTQIYNCANVGILARDAVVNGHNVVINNCGQASLAATLGGSYTFDHSTFNNNWNSSRQVAVLVSNYLETSDTVYLSDLNAANFTNCIIYGSNQNMLRLDKYNAGTSGGPDATFAYQFTHTLIRLNNTNNNPLYLPTNTTNFTNCYQATNSQTFNPRLKSVTQNKLWPTEDLSSTMPAITSSFTQDILGKSRTTQTCIGAYQFIPNP</sequence>
<proteinExistence type="predicted"/>
<dbReference type="EMBL" id="FQVQ01000018">
    <property type="protein sequence ID" value="SHF75676.1"/>
    <property type="molecule type" value="Genomic_DNA"/>
</dbReference>
<gene>
    <name evidence="1" type="ORF">SAMN05444377_11817</name>
</gene>
<evidence type="ECO:0000313" key="1">
    <source>
        <dbReference type="EMBL" id="SHF75676.1"/>
    </source>
</evidence>
<dbReference type="STRING" id="1124188.SAMN05444377_11817"/>
<dbReference type="AlphaFoldDB" id="A0A1M5E905"/>
<name>A0A1M5E905_9FLAO</name>
<evidence type="ECO:0000313" key="2">
    <source>
        <dbReference type="Proteomes" id="UP000184147"/>
    </source>
</evidence>